<dbReference type="PANTHER" id="PTHR11575:SF48">
    <property type="entry name" value="5'-NUCLEOTIDASE"/>
    <property type="match status" value="1"/>
</dbReference>
<dbReference type="AlphaFoldDB" id="A0A8H7BLW6"/>
<comment type="caution">
    <text evidence="6">The sequence shown here is derived from an EMBL/GenBank/DDBJ whole genome shotgun (WGS) entry which is preliminary data.</text>
</comment>
<keyword evidence="2" id="KW-0732">Signal</keyword>
<evidence type="ECO:0000313" key="7">
    <source>
        <dbReference type="Proteomes" id="UP000605846"/>
    </source>
</evidence>
<organism evidence="6 7">
    <name type="scientific">Apophysomyces ossiformis</name>
    <dbReference type="NCBI Taxonomy" id="679940"/>
    <lineage>
        <taxon>Eukaryota</taxon>
        <taxon>Fungi</taxon>
        <taxon>Fungi incertae sedis</taxon>
        <taxon>Mucoromycota</taxon>
        <taxon>Mucoromycotina</taxon>
        <taxon>Mucoromycetes</taxon>
        <taxon>Mucorales</taxon>
        <taxon>Mucorineae</taxon>
        <taxon>Mucoraceae</taxon>
        <taxon>Apophysomyces</taxon>
    </lineage>
</organism>
<feature type="domain" description="5'-Nucleotidase C-terminal" evidence="5">
    <location>
        <begin position="321"/>
        <end position="508"/>
    </location>
</feature>
<protein>
    <recommendedName>
        <fullName evidence="8">Metallo-dependent phosphatase</fullName>
    </recommendedName>
</protein>
<dbReference type="Gene3D" id="3.60.21.10">
    <property type="match status" value="1"/>
</dbReference>
<gene>
    <name evidence="6" type="ORF">EC973_007818</name>
</gene>
<comment type="similarity">
    <text evidence="1 3">Belongs to the 5'-nucleotidase family.</text>
</comment>
<dbReference type="SUPFAM" id="SSF55816">
    <property type="entry name" value="5'-nucleotidase (syn. UDP-sugar hydrolase), C-terminal domain"/>
    <property type="match status" value="1"/>
</dbReference>
<dbReference type="GO" id="GO:0016787">
    <property type="term" value="F:hydrolase activity"/>
    <property type="evidence" value="ECO:0007669"/>
    <property type="project" value="UniProtKB-KW"/>
</dbReference>
<dbReference type="EMBL" id="JABAYA010000060">
    <property type="protein sequence ID" value="KAF7727302.1"/>
    <property type="molecule type" value="Genomic_DNA"/>
</dbReference>
<dbReference type="InterPro" id="IPR036907">
    <property type="entry name" value="5'-Nucleotdase_C_sf"/>
</dbReference>
<evidence type="ECO:0008006" key="8">
    <source>
        <dbReference type="Google" id="ProtNLM"/>
    </source>
</evidence>
<dbReference type="PRINTS" id="PR01607">
    <property type="entry name" value="APYRASEFAMLY"/>
</dbReference>
<dbReference type="Pfam" id="PF00149">
    <property type="entry name" value="Metallophos"/>
    <property type="match status" value="1"/>
</dbReference>
<evidence type="ECO:0000256" key="3">
    <source>
        <dbReference type="RuleBase" id="RU362119"/>
    </source>
</evidence>
<evidence type="ECO:0000259" key="5">
    <source>
        <dbReference type="Pfam" id="PF02872"/>
    </source>
</evidence>
<dbReference type="GO" id="GO:0000166">
    <property type="term" value="F:nucleotide binding"/>
    <property type="evidence" value="ECO:0007669"/>
    <property type="project" value="UniProtKB-KW"/>
</dbReference>
<proteinExistence type="inferred from homology"/>
<feature type="domain" description="Calcineurin-like phosphoesterase" evidence="4">
    <location>
        <begin position="6"/>
        <end position="217"/>
    </location>
</feature>
<keyword evidence="3" id="KW-0547">Nucleotide-binding</keyword>
<reference evidence="6" key="1">
    <citation type="submission" date="2020-01" db="EMBL/GenBank/DDBJ databases">
        <title>Genome Sequencing of Three Apophysomyces-Like Fungal Strains Confirms a Novel Fungal Genus in the Mucoromycota with divergent Burkholderia-like Endosymbiotic Bacteria.</title>
        <authorList>
            <person name="Stajich J.E."/>
            <person name="Macias A.M."/>
            <person name="Carter-House D."/>
            <person name="Lovett B."/>
            <person name="Kasson L.R."/>
            <person name="Berry K."/>
            <person name="Grigoriev I."/>
            <person name="Chang Y."/>
            <person name="Spatafora J."/>
            <person name="Kasson M.T."/>
        </authorList>
    </citation>
    <scope>NUCLEOTIDE SEQUENCE</scope>
    <source>
        <strain evidence="6">NRRL A-21654</strain>
    </source>
</reference>
<dbReference type="InterPro" id="IPR004843">
    <property type="entry name" value="Calcineurin-like_PHP"/>
</dbReference>
<evidence type="ECO:0000313" key="6">
    <source>
        <dbReference type="EMBL" id="KAF7727302.1"/>
    </source>
</evidence>
<name>A0A8H7BLW6_9FUNG</name>
<accession>A0A8H7BLW6</accession>
<keyword evidence="7" id="KW-1185">Reference proteome</keyword>
<dbReference type="Pfam" id="PF02872">
    <property type="entry name" value="5_nucleotid_C"/>
    <property type="match status" value="1"/>
</dbReference>
<dbReference type="SUPFAM" id="SSF56300">
    <property type="entry name" value="Metallo-dependent phosphatases"/>
    <property type="match status" value="1"/>
</dbReference>
<dbReference type="Gene3D" id="3.90.780.10">
    <property type="entry name" value="5'-Nucleotidase, C-terminal domain"/>
    <property type="match status" value="1"/>
</dbReference>
<keyword evidence="3" id="KW-0378">Hydrolase</keyword>
<dbReference type="InterPro" id="IPR006179">
    <property type="entry name" value="5_nucleotidase/apyrase"/>
</dbReference>
<dbReference type="InterPro" id="IPR029052">
    <property type="entry name" value="Metallo-depent_PP-like"/>
</dbReference>
<evidence type="ECO:0000259" key="4">
    <source>
        <dbReference type="Pfam" id="PF00149"/>
    </source>
</evidence>
<dbReference type="GO" id="GO:0009166">
    <property type="term" value="P:nucleotide catabolic process"/>
    <property type="evidence" value="ECO:0007669"/>
    <property type="project" value="InterPro"/>
</dbReference>
<dbReference type="Proteomes" id="UP000605846">
    <property type="component" value="Unassembled WGS sequence"/>
</dbReference>
<evidence type="ECO:0000256" key="1">
    <source>
        <dbReference type="ARBA" id="ARBA00006654"/>
    </source>
</evidence>
<sequence>MQTLALLHFNDVYHVSPNKDEPIGGASRFETAIKAARQESSVSPLLLFSGDAFNPSLEGSITRGKHMTEVLNRYEIAAACLGNHDFDFGLPQLHKLLSETNFPWLLSNVLFETTNQPPELVQRYLVIDHPDSGLRLGIIGLVEKEWIDTIPSFPPELVYHDFVEVAKDLSKTLRDPEGPHKVDLVIALTHMRVPNDVKLAKNCLDEVDLVLGGHDHFYYVSQSIEIIGEHWSREQNLSGVGFDPEEDPSLPPVRIVKSGTDFREFSLLTLAVDTDEAGKKYIAEATAERRIVDSTVAPDPGMDQVVEQVAELVANKTKRAIGYTTVPLDGRSTAVRAGETNLGDLTADLMLWSHRYLDPPCELALCVGGTIRNDSIFEVGQLTLGDIMVAFPFQDPIVVLRLTGQEIWDALENSVSEYPKQEGRFPQLAGMRLEWNPTNPPGERVRRVYVLKSYDQGSPAERDGIMPRQEDVAEQYKPENMIPLDMEREYVVATRAYLAQGYDGFKALTVPPERYLIDEENGVLISTLYRRFFLGLKYLNAFREFIIKQRHGDDEERKRKERIQNLVATAANHWRHLATKFETNHEIQKEPHHPSEAKIVQAFDNAVQGHPTCLVAEDEEDEQSEPEALYPDESQDPWIKRWASIGPVIQGRIVQVDD</sequence>
<dbReference type="OrthoDB" id="10252235at2759"/>
<dbReference type="InterPro" id="IPR008334">
    <property type="entry name" value="5'-Nucleotdase_C"/>
</dbReference>
<evidence type="ECO:0000256" key="2">
    <source>
        <dbReference type="ARBA" id="ARBA00022729"/>
    </source>
</evidence>
<dbReference type="PANTHER" id="PTHR11575">
    <property type="entry name" value="5'-NUCLEOTIDASE-RELATED"/>
    <property type="match status" value="1"/>
</dbReference>